<evidence type="ECO:0000256" key="1">
    <source>
        <dbReference type="ARBA" id="ARBA00022741"/>
    </source>
</evidence>
<protein>
    <submittedName>
        <fullName evidence="7">RNase adapter RapZ</fullName>
    </submittedName>
</protein>
<dbReference type="SUPFAM" id="SSF52540">
    <property type="entry name" value="P-loop containing nucleoside triphosphate hydrolases"/>
    <property type="match status" value="1"/>
</dbReference>
<dbReference type="PANTHER" id="PTHR30448">
    <property type="entry name" value="RNASE ADAPTER PROTEIN RAPZ"/>
    <property type="match status" value="1"/>
</dbReference>
<keyword evidence="2 4" id="KW-0067">ATP-binding</keyword>
<keyword evidence="8" id="KW-1185">Reference proteome</keyword>
<evidence type="ECO:0000256" key="3">
    <source>
        <dbReference type="ARBA" id="ARBA00023134"/>
    </source>
</evidence>
<dbReference type="InterPro" id="IPR053930">
    <property type="entry name" value="RapZ-like_N"/>
</dbReference>
<reference evidence="7 8" key="1">
    <citation type="journal article" date="2018" name="Int. J. Syst. Evol. Microbiol.">
        <title>Uliginosibacterium sediminicola sp. nov., isolated from freshwater sediment.</title>
        <authorList>
            <person name="Hwang W.M."/>
            <person name="Kim S.M."/>
            <person name="Kang K."/>
            <person name="Ahn T.Y."/>
        </authorList>
    </citation>
    <scope>NUCLEOTIDE SEQUENCE [LARGE SCALE GENOMIC DNA]</scope>
    <source>
        <strain evidence="7 8">M1-21</strain>
    </source>
</reference>
<dbReference type="Proteomes" id="UP001410394">
    <property type="component" value="Unassembled WGS sequence"/>
</dbReference>
<name>A0ABU9YTX0_9RHOO</name>
<comment type="caution">
    <text evidence="7">The sequence shown here is derived from an EMBL/GenBank/DDBJ whole genome shotgun (WGS) entry which is preliminary data.</text>
</comment>
<feature type="binding site" evidence="4">
    <location>
        <begin position="57"/>
        <end position="60"/>
    </location>
    <ligand>
        <name>GTP</name>
        <dbReference type="ChEBI" id="CHEBI:37565"/>
    </ligand>
</feature>
<evidence type="ECO:0000259" key="6">
    <source>
        <dbReference type="Pfam" id="PF22740"/>
    </source>
</evidence>
<dbReference type="HAMAP" id="MF_00636">
    <property type="entry name" value="RapZ_like"/>
    <property type="match status" value="1"/>
</dbReference>
<evidence type="ECO:0000256" key="4">
    <source>
        <dbReference type="HAMAP-Rule" id="MF_00636"/>
    </source>
</evidence>
<keyword evidence="3 4" id="KW-0342">GTP-binding</keyword>
<dbReference type="InterPro" id="IPR027417">
    <property type="entry name" value="P-loop_NTPase"/>
</dbReference>
<dbReference type="Pfam" id="PF22740">
    <property type="entry name" value="PapZ_C"/>
    <property type="match status" value="1"/>
</dbReference>
<gene>
    <name evidence="7" type="primary">rapZ</name>
    <name evidence="7" type="ORF">ABDB84_01615</name>
</gene>
<dbReference type="PANTHER" id="PTHR30448:SF0">
    <property type="entry name" value="RNASE ADAPTER PROTEIN RAPZ"/>
    <property type="match status" value="1"/>
</dbReference>
<feature type="binding site" evidence="4">
    <location>
        <begin position="8"/>
        <end position="15"/>
    </location>
    <ligand>
        <name>ATP</name>
        <dbReference type="ChEBI" id="CHEBI:30616"/>
    </ligand>
</feature>
<evidence type="ECO:0000256" key="2">
    <source>
        <dbReference type="ARBA" id="ARBA00022840"/>
    </source>
</evidence>
<sequence>MQLALISGLSGSGKSIALNVLEDAGYYCVDNLPASLLPQLVEQLSREGCQRLGVAIDVRSGASIAAVPAILEQLRHQVEDVRFLFLDARDDTLIARFSETRRRHPLANADITLDEAIAHERELLSALGELGHHIDTSNLLPNTLRAWIRDTVVQSAPHCGLTLLFQSFGFKYGIPVDADMVFDVRCLPNPHYDKALRPLTGNDAPVIEFLERIPEVHKMAEDIQRFVGEWLPAFVRDGRSYFTVAIGCTGGQHRSVYLAQRLAREFAGRTQVLVRHRSMKAE</sequence>
<dbReference type="EMBL" id="JBDIVE010000001">
    <property type="protein sequence ID" value="MEN3067154.1"/>
    <property type="molecule type" value="Genomic_DNA"/>
</dbReference>
<dbReference type="InterPro" id="IPR053931">
    <property type="entry name" value="RapZ_C"/>
</dbReference>
<dbReference type="InterPro" id="IPR005337">
    <property type="entry name" value="RapZ-like"/>
</dbReference>
<keyword evidence="1 4" id="KW-0547">Nucleotide-binding</keyword>
<feature type="domain" description="RapZ C-terminal" evidence="6">
    <location>
        <begin position="162"/>
        <end position="279"/>
    </location>
</feature>
<evidence type="ECO:0000259" key="5">
    <source>
        <dbReference type="Pfam" id="PF03668"/>
    </source>
</evidence>
<dbReference type="PIRSF" id="PIRSF005052">
    <property type="entry name" value="P-loopkin"/>
    <property type="match status" value="1"/>
</dbReference>
<proteinExistence type="inferred from homology"/>
<dbReference type="NCBIfam" id="NF003828">
    <property type="entry name" value="PRK05416.1"/>
    <property type="match status" value="1"/>
</dbReference>
<accession>A0ABU9YTX0</accession>
<evidence type="ECO:0000313" key="7">
    <source>
        <dbReference type="EMBL" id="MEN3067154.1"/>
    </source>
</evidence>
<organism evidence="7 8">
    <name type="scientific">Uliginosibacterium sediminicola</name>
    <dbReference type="NCBI Taxonomy" id="2024550"/>
    <lineage>
        <taxon>Bacteria</taxon>
        <taxon>Pseudomonadati</taxon>
        <taxon>Pseudomonadota</taxon>
        <taxon>Betaproteobacteria</taxon>
        <taxon>Rhodocyclales</taxon>
        <taxon>Zoogloeaceae</taxon>
        <taxon>Uliginosibacterium</taxon>
    </lineage>
</organism>
<evidence type="ECO:0000313" key="8">
    <source>
        <dbReference type="Proteomes" id="UP001410394"/>
    </source>
</evidence>
<dbReference type="RefSeq" id="WP_345917922.1">
    <property type="nucleotide sequence ID" value="NZ_JBDIVE010000001.1"/>
</dbReference>
<feature type="domain" description="RapZ-like N-terminal" evidence="5">
    <location>
        <begin position="1"/>
        <end position="151"/>
    </location>
</feature>
<dbReference type="Pfam" id="PF03668">
    <property type="entry name" value="RapZ-like_N"/>
    <property type="match status" value="1"/>
</dbReference>